<name>A0A8S3ZWB9_9EUPU</name>
<keyword evidence="3 6" id="KW-0812">Transmembrane</keyword>
<dbReference type="PANTHER" id="PTHR11616">
    <property type="entry name" value="SODIUM/CHLORIDE DEPENDENT TRANSPORTER"/>
    <property type="match status" value="1"/>
</dbReference>
<keyword evidence="4 6" id="KW-1133">Transmembrane helix</keyword>
<dbReference type="GO" id="GO:0043005">
    <property type="term" value="C:neuron projection"/>
    <property type="evidence" value="ECO:0007669"/>
    <property type="project" value="TreeGrafter"/>
</dbReference>
<dbReference type="PANTHER" id="PTHR11616:SF279">
    <property type="entry name" value="SODIUM-DEPENDENT SEROTONIN TRANSPORTER"/>
    <property type="match status" value="1"/>
</dbReference>
<dbReference type="SUPFAM" id="SSF161070">
    <property type="entry name" value="SNF-like"/>
    <property type="match status" value="1"/>
</dbReference>
<dbReference type="GO" id="GO:0051378">
    <property type="term" value="F:serotonin binding"/>
    <property type="evidence" value="ECO:0007669"/>
    <property type="project" value="TreeGrafter"/>
</dbReference>
<dbReference type="GO" id="GO:0005335">
    <property type="term" value="F:serotonin:sodium:chloride symporter activity"/>
    <property type="evidence" value="ECO:0007669"/>
    <property type="project" value="TreeGrafter"/>
</dbReference>
<dbReference type="EMBL" id="CAJHNH020005235">
    <property type="protein sequence ID" value="CAG5132302.1"/>
    <property type="molecule type" value="Genomic_DNA"/>
</dbReference>
<dbReference type="InterPro" id="IPR000175">
    <property type="entry name" value="Na/ntran_symport"/>
</dbReference>
<keyword evidence="2" id="KW-0813">Transport</keyword>
<gene>
    <name evidence="7" type="ORF">CUNI_LOCUS17860</name>
</gene>
<evidence type="ECO:0000256" key="5">
    <source>
        <dbReference type="ARBA" id="ARBA00023136"/>
    </source>
</evidence>
<comment type="subcellular location">
    <subcellularLocation>
        <location evidence="1">Membrane</location>
        <topology evidence="1">Multi-pass membrane protein</topology>
    </subcellularLocation>
</comment>
<evidence type="ECO:0000313" key="7">
    <source>
        <dbReference type="EMBL" id="CAG5132302.1"/>
    </source>
</evidence>
<dbReference type="Proteomes" id="UP000678393">
    <property type="component" value="Unassembled WGS sequence"/>
</dbReference>
<evidence type="ECO:0000313" key="8">
    <source>
        <dbReference type="Proteomes" id="UP000678393"/>
    </source>
</evidence>
<feature type="transmembrane region" description="Helical" evidence="6">
    <location>
        <begin position="27"/>
        <end position="48"/>
    </location>
</feature>
<evidence type="ECO:0000256" key="3">
    <source>
        <dbReference type="ARBA" id="ARBA00022692"/>
    </source>
</evidence>
<accession>A0A8S3ZWB9</accession>
<dbReference type="AlphaFoldDB" id="A0A8S3ZWB9"/>
<comment type="caution">
    <text evidence="7">The sequence shown here is derived from an EMBL/GenBank/DDBJ whole genome shotgun (WGS) entry which is preliminary data.</text>
</comment>
<sequence>MYCMFFPGVDRFSKDIESMLGSPPGPFWRITWTYISPVFLLLLFTLSITNSPPPSYGDYVYPYWSLTIGWFLVCISISCIPVFIVLTFVRTKGTLKE</sequence>
<dbReference type="InterPro" id="IPR037272">
    <property type="entry name" value="SNS_sf"/>
</dbReference>
<evidence type="ECO:0000256" key="6">
    <source>
        <dbReference type="SAM" id="Phobius"/>
    </source>
</evidence>
<evidence type="ECO:0000256" key="4">
    <source>
        <dbReference type="ARBA" id="ARBA00022989"/>
    </source>
</evidence>
<dbReference type="GO" id="GO:0006865">
    <property type="term" value="P:amino acid transport"/>
    <property type="evidence" value="ECO:0007669"/>
    <property type="project" value="TreeGrafter"/>
</dbReference>
<evidence type="ECO:0000256" key="2">
    <source>
        <dbReference type="ARBA" id="ARBA00022448"/>
    </source>
</evidence>
<feature type="non-terminal residue" evidence="7">
    <location>
        <position position="1"/>
    </location>
</feature>
<dbReference type="GO" id="GO:0005886">
    <property type="term" value="C:plasma membrane"/>
    <property type="evidence" value="ECO:0007669"/>
    <property type="project" value="TreeGrafter"/>
</dbReference>
<dbReference type="GO" id="GO:0098793">
    <property type="term" value="C:presynapse"/>
    <property type="evidence" value="ECO:0007669"/>
    <property type="project" value="GOC"/>
</dbReference>
<reference evidence="7" key="1">
    <citation type="submission" date="2021-04" db="EMBL/GenBank/DDBJ databases">
        <authorList>
            <consortium name="Molecular Ecology Group"/>
        </authorList>
    </citation>
    <scope>NUCLEOTIDE SEQUENCE</scope>
</reference>
<dbReference type="PROSITE" id="PS50267">
    <property type="entry name" value="NA_NEUROTRAN_SYMP_3"/>
    <property type="match status" value="1"/>
</dbReference>
<organism evidence="7 8">
    <name type="scientific">Candidula unifasciata</name>
    <dbReference type="NCBI Taxonomy" id="100452"/>
    <lineage>
        <taxon>Eukaryota</taxon>
        <taxon>Metazoa</taxon>
        <taxon>Spiralia</taxon>
        <taxon>Lophotrochozoa</taxon>
        <taxon>Mollusca</taxon>
        <taxon>Gastropoda</taxon>
        <taxon>Heterobranchia</taxon>
        <taxon>Euthyneura</taxon>
        <taxon>Panpulmonata</taxon>
        <taxon>Eupulmonata</taxon>
        <taxon>Stylommatophora</taxon>
        <taxon>Helicina</taxon>
        <taxon>Helicoidea</taxon>
        <taxon>Geomitridae</taxon>
        <taxon>Candidula</taxon>
    </lineage>
</organism>
<feature type="transmembrane region" description="Helical" evidence="6">
    <location>
        <begin position="68"/>
        <end position="89"/>
    </location>
</feature>
<protein>
    <submittedName>
        <fullName evidence="7">Uncharacterized protein</fullName>
    </submittedName>
</protein>
<keyword evidence="5 6" id="KW-0472">Membrane</keyword>
<dbReference type="Pfam" id="PF00209">
    <property type="entry name" value="SNF"/>
    <property type="match status" value="1"/>
</dbReference>
<keyword evidence="8" id="KW-1185">Reference proteome</keyword>
<proteinExistence type="predicted"/>
<dbReference type="OrthoDB" id="6155318at2759"/>
<evidence type="ECO:0000256" key="1">
    <source>
        <dbReference type="ARBA" id="ARBA00004141"/>
    </source>
</evidence>